<reference evidence="3" key="4">
    <citation type="submission" date="2025-05" db="UniProtKB">
        <authorList>
            <consortium name="Ensembl"/>
        </authorList>
    </citation>
    <scope>IDENTIFICATION</scope>
</reference>
<dbReference type="Ensembl" id="ENSCMIT00000019208.1">
    <property type="protein sequence ID" value="ENSCMIP00000018854.1"/>
    <property type="gene ID" value="ENSCMIG00000008859.1"/>
</dbReference>
<dbReference type="GO" id="GO:0034080">
    <property type="term" value="P:CENP-A containing chromatin assembly"/>
    <property type="evidence" value="ECO:0007669"/>
    <property type="project" value="InterPro"/>
</dbReference>
<proteinExistence type="evidence at transcript level"/>
<feature type="coiled-coil region" evidence="1">
    <location>
        <begin position="2"/>
        <end position="29"/>
    </location>
</feature>
<dbReference type="EMBL" id="JW873298">
    <property type="protein sequence ID" value="AFP05815.1"/>
    <property type="molecule type" value="mRNA"/>
</dbReference>
<dbReference type="OMA" id="TYAEWYE"/>
<sequence>MFQAYEDEIHSLEEEIKMLEEQSQDSQQDNVLNSGENLKTAELHRENLTSLNPELWKCSSTDLENQIKETECQIAFLSQLTGICFSKYDMQTVEKDNNKVMQCRLFGNSRSVHFELEFEMMENKIEGNVAAIITELNIILESNEFYDLSRFISRAEEQKSLLLFFRTLSVFTKWYDCRQSTFRHFKDKYPETVRLPERGSGECLVLQCPSLTGFELRIFWKILVSDDGLVTPVLDLLTKIPEQALNLDVNKVVENAGSSFRTLLRLFGIEGAIESLIKALCTKD</sequence>
<reference evidence="2 4" key="3">
    <citation type="journal article" date="2014" name="Nature">
        <title>Elephant shark genome provides unique insights into gnathostome evolution.</title>
        <authorList>
            <consortium name="International Elephant Shark Genome Sequencing Consortium"/>
            <person name="Venkatesh B."/>
            <person name="Lee A.P."/>
            <person name="Ravi V."/>
            <person name="Maurya A.K."/>
            <person name="Lian M.M."/>
            <person name="Swann J.B."/>
            <person name="Ohta Y."/>
            <person name="Flajnik M.F."/>
            <person name="Sutoh Y."/>
            <person name="Kasahara M."/>
            <person name="Hoon S."/>
            <person name="Gangu V."/>
            <person name="Roy S.W."/>
            <person name="Irimia M."/>
            <person name="Korzh V."/>
            <person name="Kondrychyn I."/>
            <person name="Lim Z.W."/>
            <person name="Tay B.H."/>
            <person name="Tohari S."/>
            <person name="Kong K.W."/>
            <person name="Ho S."/>
            <person name="Lorente-Galdos B."/>
            <person name="Quilez J."/>
            <person name="Marques-Bonet T."/>
            <person name="Raney B.J."/>
            <person name="Ingham P.W."/>
            <person name="Tay A."/>
            <person name="Hillier L.W."/>
            <person name="Minx P."/>
            <person name="Boehm T."/>
            <person name="Wilson R.K."/>
            <person name="Brenner S."/>
            <person name="Warren W.C."/>
        </authorList>
    </citation>
    <scope>NUCLEOTIDE SEQUENCE</scope>
    <source>
        <tissue evidence="2">Spleen</tissue>
    </source>
</reference>
<evidence type="ECO:0000313" key="4">
    <source>
        <dbReference type="Proteomes" id="UP000314986"/>
    </source>
</evidence>
<dbReference type="GeneID" id="103188779"/>
<dbReference type="GO" id="GO:0000775">
    <property type="term" value="C:chromosome, centromeric region"/>
    <property type="evidence" value="ECO:0007669"/>
    <property type="project" value="InterPro"/>
</dbReference>
<dbReference type="PANTHER" id="PTHR28577">
    <property type="entry name" value="CENTROMERE PROTEIN P"/>
    <property type="match status" value="1"/>
</dbReference>
<keyword evidence="4" id="KW-1185">Reference proteome</keyword>
<dbReference type="KEGG" id="cmk:103188779"/>
<organism evidence="2">
    <name type="scientific">Callorhinchus milii</name>
    <name type="common">Ghost shark</name>
    <dbReference type="NCBI Taxonomy" id="7868"/>
    <lineage>
        <taxon>Eukaryota</taxon>
        <taxon>Metazoa</taxon>
        <taxon>Chordata</taxon>
        <taxon>Craniata</taxon>
        <taxon>Vertebrata</taxon>
        <taxon>Chondrichthyes</taxon>
        <taxon>Holocephali</taxon>
        <taxon>Chimaeriformes</taxon>
        <taxon>Callorhinchidae</taxon>
        <taxon>Callorhinchus</taxon>
    </lineage>
</organism>
<reference evidence="4" key="2">
    <citation type="journal article" date="2007" name="PLoS Biol.">
        <title>Survey sequencing and comparative analysis of the elephant shark (Callorhinchus milii) genome.</title>
        <authorList>
            <person name="Venkatesh B."/>
            <person name="Kirkness E.F."/>
            <person name="Loh Y.H."/>
            <person name="Halpern A.L."/>
            <person name="Lee A.P."/>
            <person name="Johnson J."/>
            <person name="Dandona N."/>
            <person name="Viswanathan L.D."/>
            <person name="Tay A."/>
            <person name="Venter J.C."/>
            <person name="Strausberg R.L."/>
            <person name="Brenner S."/>
        </authorList>
    </citation>
    <scope>NUCLEOTIDE SEQUENCE [LARGE SCALE GENOMIC DNA]</scope>
</reference>
<evidence type="ECO:0000313" key="3">
    <source>
        <dbReference type="Ensembl" id="ENSCMIP00000018854.1"/>
    </source>
</evidence>
<gene>
    <name evidence="3" type="primary">LOC103188779</name>
</gene>
<evidence type="ECO:0000313" key="2">
    <source>
        <dbReference type="EMBL" id="AFP05815.1"/>
    </source>
</evidence>
<dbReference type="Pfam" id="PF13096">
    <property type="entry name" value="CENP-P"/>
    <property type="match status" value="1"/>
</dbReference>
<dbReference type="PANTHER" id="PTHR28577:SF1">
    <property type="entry name" value="CENTROMERE PROTEIN P"/>
    <property type="match status" value="1"/>
</dbReference>
<dbReference type="GeneTree" id="ENSGT00390000011897"/>
<dbReference type="OrthoDB" id="5976950at2759"/>
<protein>
    <submittedName>
        <fullName evidence="2">Centromere protein P</fullName>
    </submittedName>
</protein>
<dbReference type="GO" id="GO:0005634">
    <property type="term" value="C:nucleus"/>
    <property type="evidence" value="ECO:0007669"/>
    <property type="project" value="TreeGrafter"/>
</dbReference>
<dbReference type="Proteomes" id="UP000314986">
    <property type="component" value="Unassembled WGS sequence"/>
</dbReference>
<evidence type="ECO:0000256" key="1">
    <source>
        <dbReference type="SAM" id="Coils"/>
    </source>
</evidence>
<keyword evidence="1" id="KW-0175">Coiled coil</keyword>
<name>V9L2Y8_CALMI</name>
<accession>V9L2Y8</accession>
<reference evidence="4" key="1">
    <citation type="journal article" date="2006" name="Science">
        <title>Ancient noncoding elements conserved in the human genome.</title>
        <authorList>
            <person name="Venkatesh B."/>
            <person name="Kirkness E.F."/>
            <person name="Loh Y.H."/>
            <person name="Halpern A.L."/>
            <person name="Lee A.P."/>
            <person name="Johnson J."/>
            <person name="Dandona N."/>
            <person name="Viswanathan L.D."/>
            <person name="Tay A."/>
            <person name="Venter J.C."/>
            <person name="Strausberg R.L."/>
            <person name="Brenner S."/>
        </authorList>
    </citation>
    <scope>NUCLEOTIDE SEQUENCE [LARGE SCALE GENOMIC DNA]</scope>
</reference>
<dbReference type="STRING" id="7868.ENSCMIP00000018854"/>
<dbReference type="InterPro" id="IPR027801">
    <property type="entry name" value="CENP-P"/>
</dbReference>
<dbReference type="AlphaFoldDB" id="V9L2Y8"/>